<organism evidence="12 13">
    <name type="scientific">Nakamurella flava</name>
    <dbReference type="NCBI Taxonomy" id="2576308"/>
    <lineage>
        <taxon>Bacteria</taxon>
        <taxon>Bacillati</taxon>
        <taxon>Actinomycetota</taxon>
        <taxon>Actinomycetes</taxon>
        <taxon>Nakamurellales</taxon>
        <taxon>Nakamurellaceae</taxon>
        <taxon>Nakamurella</taxon>
    </lineage>
</organism>
<dbReference type="Pfam" id="PF11975">
    <property type="entry name" value="Glyco_hydro_4C"/>
    <property type="match status" value="1"/>
</dbReference>
<dbReference type="PANTHER" id="PTHR32092:SF5">
    <property type="entry name" value="6-PHOSPHO-BETA-GLUCOSIDASE"/>
    <property type="match status" value="1"/>
</dbReference>
<keyword evidence="8" id="KW-0408">Iron</keyword>
<evidence type="ECO:0000256" key="10">
    <source>
        <dbReference type="RuleBase" id="RU361152"/>
    </source>
</evidence>
<feature type="binding site" evidence="7">
    <location>
        <position position="90"/>
    </location>
    <ligand>
        <name>substrate</name>
    </ligand>
</feature>
<protein>
    <submittedName>
        <fullName evidence="12">6-phospho-beta-glucosidase</fullName>
    </submittedName>
</protein>
<keyword evidence="6 10" id="KW-0326">Glycosidase</keyword>
<feature type="site" description="Increases basicity of active site Tyr" evidence="9">
    <location>
        <position position="106"/>
    </location>
</feature>
<dbReference type="GO" id="GO:0016616">
    <property type="term" value="F:oxidoreductase activity, acting on the CH-OH group of donors, NAD or NADP as acceptor"/>
    <property type="evidence" value="ECO:0007669"/>
    <property type="project" value="InterPro"/>
</dbReference>
<dbReference type="PRINTS" id="PR00732">
    <property type="entry name" value="GLHYDRLASE4"/>
</dbReference>
<gene>
    <name evidence="12" type="ORF">FDO65_11040</name>
</gene>
<evidence type="ECO:0000256" key="5">
    <source>
        <dbReference type="ARBA" id="ARBA00023211"/>
    </source>
</evidence>
<dbReference type="Proteomes" id="UP000306985">
    <property type="component" value="Unassembled WGS sequence"/>
</dbReference>
<feature type="binding site" evidence="8">
    <location>
        <position position="199"/>
    </location>
    <ligand>
        <name>Mn(2+)</name>
        <dbReference type="ChEBI" id="CHEBI:29035"/>
    </ligand>
</feature>
<sequence length="450" mass="48328">MKLTMVGGGGFRTPLVYAALLRDREPGRVTSVALVDTDAGRLATMARILADQAAGVADAPTVTTHTDAAEGLRGADFVFSAIRVGGLPGRATDERIGQSHGVIGQETVGFGGISYALRTLPVVLELAHTIARVAPQAWVINFTNPAGVVTEAMSTVLGERVIGICDSPIGLARRALSALDIDESVTSPAVELEYAGLNHLGWLTGLRVHGRDVLPDLLSQPDRIESFEEGKLFGAEWIQTLGALPNEYLHYYSFRRDVLQADQYAPLTRGRYLVDQQQSFWTDAATAAHPLRTWEQCRHEREVTYMATNRDSAGMGERDDADLVSGGYENVAIALMRGIAHDQQARLILNVRNNGALPDVDADAVVEIPCTVDAKGAHPVVGAAVPDFGRGLVTTIKYVERQTLEAALGGSRSAALRALASHPLIDSVRVARALLDDARSSFADDLSYLR</sequence>
<dbReference type="AlphaFoldDB" id="A0A4V6CU14"/>
<comment type="caution">
    <text evidence="12">The sequence shown here is derived from an EMBL/GenBank/DDBJ whole genome shotgun (WGS) entry which is preliminary data.</text>
</comment>
<dbReference type="InterPro" id="IPR019802">
    <property type="entry name" value="GlycHydrolase_4_CS"/>
</dbReference>
<dbReference type="PROSITE" id="PS01324">
    <property type="entry name" value="GLYCOSYL_HYDROL_F4"/>
    <property type="match status" value="1"/>
</dbReference>
<dbReference type="EMBL" id="SZZH01000001">
    <property type="protein sequence ID" value="TKV62025.1"/>
    <property type="molecule type" value="Genomic_DNA"/>
</dbReference>
<dbReference type="GO" id="GO:0005975">
    <property type="term" value="P:carbohydrate metabolic process"/>
    <property type="evidence" value="ECO:0007669"/>
    <property type="project" value="InterPro"/>
</dbReference>
<keyword evidence="5 8" id="KW-0464">Manganese</keyword>
<evidence type="ECO:0000256" key="1">
    <source>
        <dbReference type="ARBA" id="ARBA00010141"/>
    </source>
</evidence>
<feature type="binding site" evidence="8">
    <location>
        <position position="165"/>
    </location>
    <ligand>
        <name>Mn(2+)</name>
        <dbReference type="ChEBI" id="CHEBI:29035"/>
    </ligand>
</feature>
<dbReference type="InterPro" id="IPR015955">
    <property type="entry name" value="Lactate_DH/Glyco_Ohase_4_C"/>
</dbReference>
<dbReference type="InterPro" id="IPR001088">
    <property type="entry name" value="Glyco_hydro_4"/>
</dbReference>
<dbReference type="Gene3D" id="3.90.110.10">
    <property type="entry name" value="Lactate dehydrogenase/glycoside hydrolase, family 4, C-terminal"/>
    <property type="match status" value="1"/>
</dbReference>
<dbReference type="SUPFAM" id="SSF51735">
    <property type="entry name" value="NAD(P)-binding Rossmann-fold domains"/>
    <property type="match status" value="1"/>
</dbReference>
<dbReference type="InterPro" id="IPR022616">
    <property type="entry name" value="Glyco_hydro_4_C"/>
</dbReference>
<evidence type="ECO:0000313" key="13">
    <source>
        <dbReference type="Proteomes" id="UP000306985"/>
    </source>
</evidence>
<evidence type="ECO:0000256" key="2">
    <source>
        <dbReference type="ARBA" id="ARBA00022723"/>
    </source>
</evidence>
<evidence type="ECO:0000256" key="8">
    <source>
        <dbReference type="PIRSR" id="PIRSR601088-3"/>
    </source>
</evidence>
<accession>A0A4V6CU14</accession>
<comment type="cofactor">
    <cofactor evidence="10">
        <name>NAD(+)</name>
        <dbReference type="ChEBI" id="CHEBI:57540"/>
    </cofactor>
    <text evidence="10">Binds 1 NAD(+) per subunit.</text>
</comment>
<keyword evidence="13" id="KW-1185">Reference proteome</keyword>
<evidence type="ECO:0000313" key="12">
    <source>
        <dbReference type="EMBL" id="TKV62025.1"/>
    </source>
</evidence>
<keyword evidence="2 8" id="KW-0479">Metal-binding</keyword>
<dbReference type="CDD" id="cd05296">
    <property type="entry name" value="GH4_P_beta_glucosidase"/>
    <property type="match status" value="1"/>
</dbReference>
<evidence type="ECO:0000256" key="3">
    <source>
        <dbReference type="ARBA" id="ARBA00022801"/>
    </source>
</evidence>
<evidence type="ECO:0000256" key="4">
    <source>
        <dbReference type="ARBA" id="ARBA00023027"/>
    </source>
</evidence>
<keyword evidence="4 10" id="KW-0520">NAD</keyword>
<dbReference type="OrthoDB" id="9767022at2"/>
<dbReference type="RefSeq" id="WP_137449330.1">
    <property type="nucleotide sequence ID" value="NZ_SZZH01000001.1"/>
</dbReference>
<dbReference type="PANTHER" id="PTHR32092">
    <property type="entry name" value="6-PHOSPHO-BETA-GLUCOSIDASE-RELATED"/>
    <property type="match status" value="1"/>
</dbReference>
<name>A0A4V6CU14_9ACTN</name>
<dbReference type="GO" id="GO:0046872">
    <property type="term" value="F:metal ion binding"/>
    <property type="evidence" value="ECO:0007669"/>
    <property type="project" value="UniProtKB-KW"/>
</dbReference>
<proteinExistence type="inferred from homology"/>
<evidence type="ECO:0000259" key="11">
    <source>
        <dbReference type="Pfam" id="PF11975"/>
    </source>
</evidence>
<evidence type="ECO:0000256" key="9">
    <source>
        <dbReference type="PIRSR" id="PIRSR601088-4"/>
    </source>
</evidence>
<dbReference type="InterPro" id="IPR036291">
    <property type="entry name" value="NAD(P)-bd_dom_sf"/>
</dbReference>
<evidence type="ECO:0000256" key="6">
    <source>
        <dbReference type="ARBA" id="ARBA00023295"/>
    </source>
</evidence>
<keyword evidence="3 10" id="KW-0378">Hydrolase</keyword>
<comment type="similarity">
    <text evidence="1 10">Belongs to the glycosyl hydrolase 4 family.</text>
</comment>
<feature type="domain" description="Glycosyl hydrolase family 4 C-terminal" evidence="11">
    <location>
        <begin position="194"/>
        <end position="425"/>
    </location>
</feature>
<dbReference type="Pfam" id="PF02056">
    <property type="entry name" value="Glyco_hydro_4"/>
    <property type="match status" value="1"/>
</dbReference>
<reference evidence="12 13" key="1">
    <citation type="submission" date="2019-05" db="EMBL/GenBank/DDBJ databases">
        <title>Nakamurella sp. N5BH11, whole genome shotgun sequence.</title>
        <authorList>
            <person name="Tuo L."/>
        </authorList>
    </citation>
    <scope>NUCLEOTIDE SEQUENCE [LARGE SCALE GENOMIC DNA]</scope>
    <source>
        <strain evidence="12 13">N5BH11</strain>
    </source>
</reference>
<evidence type="ECO:0000256" key="7">
    <source>
        <dbReference type="PIRSR" id="PIRSR601088-2"/>
    </source>
</evidence>
<keyword evidence="8" id="KW-0170">Cobalt</keyword>
<dbReference type="Gene3D" id="3.40.50.720">
    <property type="entry name" value="NAD(P)-binding Rossmann-like Domain"/>
    <property type="match status" value="1"/>
</dbReference>
<dbReference type="GO" id="GO:0004553">
    <property type="term" value="F:hydrolase activity, hydrolyzing O-glycosyl compounds"/>
    <property type="evidence" value="ECO:0007669"/>
    <property type="project" value="InterPro"/>
</dbReference>
<dbReference type="SUPFAM" id="SSF56327">
    <property type="entry name" value="LDH C-terminal domain-like"/>
    <property type="match status" value="1"/>
</dbReference>
<keyword evidence="8" id="KW-0533">Nickel</keyword>
<feature type="binding site" evidence="7">
    <location>
        <position position="144"/>
    </location>
    <ligand>
        <name>substrate</name>
    </ligand>
</feature>